<dbReference type="EMBL" id="ALJD01000008">
    <property type="protein sequence ID" value="EJN58636.1"/>
    <property type="molecule type" value="Genomic_DNA"/>
</dbReference>
<evidence type="ECO:0000313" key="2">
    <source>
        <dbReference type="Proteomes" id="UP000007813"/>
    </source>
</evidence>
<sequence>MTDRPVCIRLTTMFLVHRFGYQPQDSCCRETDGFDGVGRRFKGTDDEQ</sequence>
<proteinExistence type="predicted"/>
<accession>J3JET1</accession>
<comment type="caution">
    <text evidence="1">The sequence shown here is derived from an EMBL/GenBank/DDBJ whole genome shotgun (WGS) entry which is preliminary data.</text>
</comment>
<reference evidence="1 2" key="1">
    <citation type="journal article" date="2012" name="J. Bacteriol.">
        <title>Draft Genome Sequence of the Extremely Halophilic Archaeon Halogranum salarium B-1T.</title>
        <authorList>
            <person name="Kim K.K."/>
            <person name="Lee K.C."/>
            <person name="Lee J.S."/>
        </authorList>
    </citation>
    <scope>NUCLEOTIDE SEQUENCE [LARGE SCALE GENOMIC DNA]</scope>
    <source>
        <strain evidence="1 2">B-1</strain>
    </source>
</reference>
<gene>
    <name evidence="1" type="ORF">HSB1_31140</name>
</gene>
<name>J3JET1_9EURY</name>
<dbReference type="AlphaFoldDB" id="J3JET1"/>
<organism evidence="1 2">
    <name type="scientific">Halogranum salarium B-1</name>
    <dbReference type="NCBI Taxonomy" id="1210908"/>
    <lineage>
        <taxon>Archaea</taxon>
        <taxon>Methanobacteriati</taxon>
        <taxon>Methanobacteriota</taxon>
        <taxon>Stenosarchaea group</taxon>
        <taxon>Halobacteria</taxon>
        <taxon>Halobacteriales</taxon>
        <taxon>Haloferacaceae</taxon>
    </lineage>
</organism>
<dbReference type="Proteomes" id="UP000007813">
    <property type="component" value="Unassembled WGS sequence"/>
</dbReference>
<evidence type="ECO:0000313" key="1">
    <source>
        <dbReference type="EMBL" id="EJN58636.1"/>
    </source>
</evidence>
<protein>
    <submittedName>
        <fullName evidence="1">Uncharacterized protein</fullName>
    </submittedName>
</protein>